<dbReference type="SMART" id="SM00535">
    <property type="entry name" value="RIBOc"/>
    <property type="match status" value="1"/>
</dbReference>
<accession>A0A081NHP2</accession>
<dbReference type="AlphaFoldDB" id="A0A081NHP2"/>
<evidence type="ECO:0000256" key="7">
    <source>
        <dbReference type="ARBA" id="ARBA00022664"/>
    </source>
</evidence>
<keyword evidence="5 15" id="KW-0963">Cytoplasm</keyword>
<dbReference type="Proteomes" id="UP000028073">
    <property type="component" value="Unassembled WGS sequence"/>
</dbReference>
<evidence type="ECO:0000256" key="8">
    <source>
        <dbReference type="ARBA" id="ARBA00022694"/>
    </source>
</evidence>
<dbReference type="InterPro" id="IPR000999">
    <property type="entry name" value="RNase_III_dom"/>
</dbReference>
<dbReference type="InterPro" id="IPR036389">
    <property type="entry name" value="RNase_III_sf"/>
</dbReference>
<feature type="domain" description="DRBM" evidence="16">
    <location>
        <begin position="156"/>
        <end position="226"/>
    </location>
</feature>
<keyword evidence="10 15" id="KW-0479">Metal-binding</keyword>
<evidence type="ECO:0000256" key="11">
    <source>
        <dbReference type="ARBA" id="ARBA00022759"/>
    </source>
</evidence>
<evidence type="ECO:0000256" key="5">
    <source>
        <dbReference type="ARBA" id="ARBA00022490"/>
    </source>
</evidence>
<keyword evidence="14 15" id="KW-0694">RNA-binding</keyword>
<dbReference type="Pfam" id="PF14622">
    <property type="entry name" value="Ribonucleas_3_3"/>
    <property type="match status" value="1"/>
</dbReference>
<dbReference type="Gene3D" id="3.30.160.20">
    <property type="match status" value="1"/>
</dbReference>
<protein>
    <recommendedName>
        <fullName evidence="15">Ribonuclease 3</fullName>
        <ecNumber evidence="15">3.1.26.3</ecNumber>
    </recommendedName>
    <alternativeName>
        <fullName evidence="15">Ribonuclease III</fullName>
        <shortName evidence="15">RNase III</shortName>
    </alternativeName>
</protein>
<dbReference type="HAMAP" id="MF_00104">
    <property type="entry name" value="RNase_III"/>
    <property type="match status" value="1"/>
</dbReference>
<dbReference type="GO" id="GO:0042802">
    <property type="term" value="F:identical protein binding"/>
    <property type="evidence" value="ECO:0007669"/>
    <property type="project" value="UniProtKB-ARBA"/>
</dbReference>
<proteinExistence type="inferred from homology"/>
<organism evidence="18 19">
    <name type="scientific">Endozoicomonas numazuensis</name>
    <dbReference type="NCBI Taxonomy" id="1137799"/>
    <lineage>
        <taxon>Bacteria</taxon>
        <taxon>Pseudomonadati</taxon>
        <taxon>Pseudomonadota</taxon>
        <taxon>Gammaproteobacteria</taxon>
        <taxon>Oceanospirillales</taxon>
        <taxon>Endozoicomonadaceae</taxon>
        <taxon>Endozoicomonas</taxon>
    </lineage>
</organism>
<evidence type="ECO:0000256" key="2">
    <source>
        <dbReference type="ARBA" id="ARBA00004496"/>
    </source>
</evidence>
<comment type="similarity">
    <text evidence="3">Belongs to the ribonuclease III family.</text>
</comment>
<dbReference type="CDD" id="cd10845">
    <property type="entry name" value="DSRM_RNAse_III_family"/>
    <property type="match status" value="1"/>
</dbReference>
<dbReference type="GO" id="GO:0010468">
    <property type="term" value="P:regulation of gene expression"/>
    <property type="evidence" value="ECO:0007669"/>
    <property type="project" value="TreeGrafter"/>
</dbReference>
<dbReference type="InterPro" id="IPR014720">
    <property type="entry name" value="dsRBD_dom"/>
</dbReference>
<dbReference type="Pfam" id="PF00035">
    <property type="entry name" value="dsrm"/>
    <property type="match status" value="1"/>
</dbReference>
<reference evidence="18 19" key="1">
    <citation type="submission" date="2014-06" db="EMBL/GenBank/DDBJ databases">
        <title>Whole Genome Sequences of Three Symbiotic Endozoicomonas Bacteria.</title>
        <authorList>
            <person name="Neave M.J."/>
            <person name="Apprill A."/>
            <person name="Voolstra C.R."/>
        </authorList>
    </citation>
    <scope>NUCLEOTIDE SEQUENCE [LARGE SCALE GENOMIC DNA]</scope>
    <source>
        <strain evidence="18 19">DSM 25634</strain>
    </source>
</reference>
<dbReference type="GO" id="GO:0003725">
    <property type="term" value="F:double-stranded RNA binding"/>
    <property type="evidence" value="ECO:0007669"/>
    <property type="project" value="TreeGrafter"/>
</dbReference>
<feature type="binding site" evidence="15">
    <location>
        <position position="117"/>
    </location>
    <ligand>
        <name>Mg(2+)</name>
        <dbReference type="ChEBI" id="CHEBI:18420"/>
    </ligand>
</feature>
<evidence type="ECO:0000259" key="17">
    <source>
        <dbReference type="PROSITE" id="PS50142"/>
    </source>
</evidence>
<dbReference type="EMBL" id="JOKH01000002">
    <property type="protein sequence ID" value="KEQ17965.1"/>
    <property type="molecule type" value="Genomic_DNA"/>
</dbReference>
<evidence type="ECO:0000313" key="19">
    <source>
        <dbReference type="Proteomes" id="UP000028073"/>
    </source>
</evidence>
<evidence type="ECO:0000259" key="16">
    <source>
        <dbReference type="PROSITE" id="PS50137"/>
    </source>
</evidence>
<sequence length="229" mass="25783">MKTDELARLERRLGYTFSDRSRLELALTHRSCGSRNNERLEFLGDSIVNFVIAEALFERFPDAREGQLSRLRARMVRGATLAEIGREFQLGDCLRLGSGELKSGGYRRESILADAVEAIIGAIYLDAGMEACRERIRSWFTDRLAGLSTTDQQNKDPKTRLQEFLQARQNPLPKYRVLNIEGDAHDQVFTVVCELESLDLSSEGQGPSRRGAEQQAARFALEKLGVDSQ</sequence>
<name>A0A081NHP2_9GAMM</name>
<evidence type="ECO:0000256" key="1">
    <source>
        <dbReference type="ARBA" id="ARBA00000109"/>
    </source>
</evidence>
<comment type="caution">
    <text evidence="18">The sequence shown here is derived from an EMBL/GenBank/DDBJ whole genome shotgun (WGS) entry which is preliminary data.</text>
</comment>
<comment type="subcellular location">
    <subcellularLocation>
        <location evidence="2 15">Cytoplasm</location>
    </subcellularLocation>
</comment>
<dbReference type="GO" id="GO:0046872">
    <property type="term" value="F:metal ion binding"/>
    <property type="evidence" value="ECO:0007669"/>
    <property type="project" value="UniProtKB-KW"/>
</dbReference>
<keyword evidence="8 15" id="KW-0819">tRNA processing</keyword>
<dbReference type="InterPro" id="IPR011907">
    <property type="entry name" value="RNase_III"/>
</dbReference>
<dbReference type="SMART" id="SM00358">
    <property type="entry name" value="DSRM"/>
    <property type="match status" value="1"/>
</dbReference>
<dbReference type="GO" id="GO:0019843">
    <property type="term" value="F:rRNA binding"/>
    <property type="evidence" value="ECO:0007669"/>
    <property type="project" value="UniProtKB-KW"/>
</dbReference>
<dbReference type="SUPFAM" id="SSF54768">
    <property type="entry name" value="dsRNA-binding domain-like"/>
    <property type="match status" value="1"/>
</dbReference>
<evidence type="ECO:0000256" key="9">
    <source>
        <dbReference type="ARBA" id="ARBA00022722"/>
    </source>
</evidence>
<dbReference type="PROSITE" id="PS50137">
    <property type="entry name" value="DS_RBD"/>
    <property type="match status" value="1"/>
</dbReference>
<evidence type="ECO:0000256" key="3">
    <source>
        <dbReference type="ARBA" id="ARBA00010183"/>
    </source>
</evidence>
<evidence type="ECO:0000256" key="13">
    <source>
        <dbReference type="ARBA" id="ARBA00022842"/>
    </source>
</evidence>
<dbReference type="PROSITE" id="PS50142">
    <property type="entry name" value="RNASE_3_2"/>
    <property type="match status" value="1"/>
</dbReference>
<dbReference type="EC" id="3.1.26.3" evidence="15"/>
<comment type="catalytic activity">
    <reaction evidence="1 15">
        <text>Endonucleolytic cleavage to 5'-phosphomonoester.</text>
        <dbReference type="EC" id="3.1.26.3"/>
    </reaction>
</comment>
<dbReference type="Gene3D" id="1.10.1520.10">
    <property type="entry name" value="Ribonuclease III domain"/>
    <property type="match status" value="1"/>
</dbReference>
<evidence type="ECO:0000256" key="14">
    <source>
        <dbReference type="ARBA" id="ARBA00022884"/>
    </source>
</evidence>
<feature type="active site" evidence="15">
    <location>
        <position position="117"/>
    </location>
</feature>
<evidence type="ECO:0000256" key="12">
    <source>
        <dbReference type="ARBA" id="ARBA00022801"/>
    </source>
</evidence>
<feature type="binding site" evidence="15">
    <location>
        <position position="41"/>
    </location>
    <ligand>
        <name>Mg(2+)</name>
        <dbReference type="ChEBI" id="CHEBI:18420"/>
    </ligand>
</feature>
<evidence type="ECO:0000256" key="6">
    <source>
        <dbReference type="ARBA" id="ARBA00022552"/>
    </source>
</evidence>
<keyword evidence="11 15" id="KW-0255">Endonuclease</keyword>
<evidence type="ECO:0000256" key="4">
    <source>
        <dbReference type="ARBA" id="ARBA00011738"/>
    </source>
</evidence>
<dbReference type="eggNOG" id="COG0571">
    <property type="taxonomic scope" value="Bacteria"/>
</dbReference>
<feature type="binding site" evidence="15">
    <location>
        <position position="114"/>
    </location>
    <ligand>
        <name>Mg(2+)</name>
        <dbReference type="ChEBI" id="CHEBI:18420"/>
    </ligand>
</feature>
<evidence type="ECO:0000313" key="18">
    <source>
        <dbReference type="EMBL" id="KEQ17965.1"/>
    </source>
</evidence>
<dbReference type="FunFam" id="3.30.160.20:FF:000003">
    <property type="entry name" value="Ribonuclease 3"/>
    <property type="match status" value="1"/>
</dbReference>
<comment type="function">
    <text evidence="15">Digests double-stranded RNA. Involved in the processing of primary rRNA transcript to yield the immediate precursors to the large and small rRNAs (23S and 16S). Processes some mRNAs, and tRNAs when they are encoded in the rRNA operon. Processes pre-crRNA and tracrRNA of type II CRISPR loci if present in the organism.</text>
</comment>
<keyword evidence="12 15" id="KW-0378">Hydrolase</keyword>
<keyword evidence="13 15" id="KW-0460">Magnesium</keyword>
<feature type="active site" evidence="15">
    <location>
        <position position="45"/>
    </location>
</feature>
<dbReference type="PROSITE" id="PS00517">
    <property type="entry name" value="RNASE_3_1"/>
    <property type="match status" value="1"/>
</dbReference>
<keyword evidence="19" id="KW-1185">Reference proteome</keyword>
<dbReference type="GO" id="GO:0006397">
    <property type="term" value="P:mRNA processing"/>
    <property type="evidence" value="ECO:0007669"/>
    <property type="project" value="UniProtKB-UniRule"/>
</dbReference>
<dbReference type="GO" id="GO:0004525">
    <property type="term" value="F:ribonuclease III activity"/>
    <property type="evidence" value="ECO:0007669"/>
    <property type="project" value="UniProtKB-UniRule"/>
</dbReference>
<dbReference type="FunFam" id="1.10.1520.10:FF:000001">
    <property type="entry name" value="Ribonuclease 3"/>
    <property type="match status" value="1"/>
</dbReference>
<dbReference type="SUPFAM" id="SSF69065">
    <property type="entry name" value="RNase III domain-like"/>
    <property type="match status" value="1"/>
</dbReference>
<gene>
    <name evidence="15 18" type="primary">rnc</name>
    <name evidence="18" type="ORF">GZ78_10135</name>
</gene>
<dbReference type="GO" id="GO:0005737">
    <property type="term" value="C:cytoplasm"/>
    <property type="evidence" value="ECO:0007669"/>
    <property type="project" value="UniProtKB-SubCell"/>
</dbReference>
<feature type="domain" description="RNase III" evidence="17">
    <location>
        <begin position="6"/>
        <end position="128"/>
    </location>
</feature>
<dbReference type="CDD" id="cd00593">
    <property type="entry name" value="RIBOc"/>
    <property type="match status" value="1"/>
</dbReference>
<evidence type="ECO:0000256" key="15">
    <source>
        <dbReference type="HAMAP-Rule" id="MF_00104"/>
    </source>
</evidence>
<dbReference type="GO" id="GO:0008033">
    <property type="term" value="P:tRNA processing"/>
    <property type="evidence" value="ECO:0007669"/>
    <property type="project" value="UniProtKB-KW"/>
</dbReference>
<evidence type="ECO:0000256" key="10">
    <source>
        <dbReference type="ARBA" id="ARBA00022723"/>
    </source>
</evidence>
<dbReference type="RefSeq" id="WP_034834962.1">
    <property type="nucleotide sequence ID" value="NZ_JOKH01000002.1"/>
</dbReference>
<dbReference type="GO" id="GO:0006364">
    <property type="term" value="P:rRNA processing"/>
    <property type="evidence" value="ECO:0007669"/>
    <property type="project" value="UniProtKB-UniRule"/>
</dbReference>
<keyword evidence="9 15" id="KW-0540">Nuclease</keyword>
<keyword evidence="15" id="KW-0699">rRNA-binding</keyword>
<comment type="subunit">
    <text evidence="4 15">Homodimer.</text>
</comment>
<keyword evidence="6 15" id="KW-0698">rRNA processing</keyword>
<dbReference type="PANTHER" id="PTHR11207:SF0">
    <property type="entry name" value="RIBONUCLEASE 3"/>
    <property type="match status" value="1"/>
</dbReference>
<keyword evidence="7 15" id="KW-0507">mRNA processing</keyword>
<dbReference type="STRING" id="1137799.GZ78_10135"/>
<comment type="cofactor">
    <cofactor evidence="15">
        <name>Mg(2+)</name>
        <dbReference type="ChEBI" id="CHEBI:18420"/>
    </cofactor>
</comment>
<dbReference type="PANTHER" id="PTHR11207">
    <property type="entry name" value="RIBONUCLEASE III"/>
    <property type="match status" value="1"/>
</dbReference>
<dbReference type="NCBIfam" id="TIGR02191">
    <property type="entry name" value="RNaseIII"/>
    <property type="match status" value="1"/>
</dbReference>